<feature type="compositionally biased region" description="Polar residues" evidence="1">
    <location>
        <begin position="14"/>
        <end position="24"/>
    </location>
</feature>
<feature type="compositionally biased region" description="Basic and acidic residues" evidence="1">
    <location>
        <begin position="25"/>
        <end position="35"/>
    </location>
</feature>
<feature type="region of interest" description="Disordered" evidence="1">
    <location>
        <begin position="93"/>
        <end position="176"/>
    </location>
</feature>
<protein>
    <submittedName>
        <fullName evidence="3">Uncharacterized protein</fullName>
    </submittedName>
</protein>
<feature type="compositionally biased region" description="Pro residues" evidence="1">
    <location>
        <begin position="68"/>
        <end position="82"/>
    </location>
</feature>
<dbReference type="Proteomes" id="UP001153069">
    <property type="component" value="Unassembled WGS sequence"/>
</dbReference>
<keyword evidence="2" id="KW-0812">Transmembrane</keyword>
<sequence length="598" mass="65802">MFRKRTHQHGPTGPLNTSPSNGSKDISHAGGEHSKEKAKRPSLLRDGFILLFAFLAPIVVLEFISPTRTPPPQQQQQHPPPRWTGLLNMLTNPMSLFNPREKGTDSGAATSTTTPADTNTATPAAISSPSTTTAVAANSVSSPATPIPSQKQQEQPKSTTKGSILGPPPPPLTGNDTLDKKIAYVVPFWSCGENSNTANVEAVMILRHSIHQQSVRNPTSGSSFDYQMYALVLKSKKCPTEPLKALGFKVVPVDPPVIHEKIQSQHVRDNIGKSGEGGILQYIQLLAHSSGDVIPEPIVVLLYPHSLVLKPLDELFLAMLHGPDTPQGQAARAHLQSKLERPHDNLQREIHHYIVRDYPNSGYGRKPVVMTPGFWIARRNPALLETAIKLAYNTNYVSGNGPTSGWDGKGYTTYYRHGLSFPGIYTYLLDEFYAGSVVELDGCKFSHNGMDNLFRAAPRYHPSQKEHTGECRSAEKECGDCTTTDIQSIYTINYGRTCFSPHRCYGEGSMGGNHLEMINIQSTTVEHCMVLQKEWHGLRSSVEDVLLTQPGFELLSEGRKGAYKTEIFHGHCTGHGEDSKMALTVENVPRVKEFLWDG</sequence>
<gene>
    <name evidence="3" type="ORF">SEMRO_1386_G268300.1</name>
</gene>
<comment type="caution">
    <text evidence="3">The sequence shown here is derived from an EMBL/GenBank/DDBJ whole genome shotgun (WGS) entry which is preliminary data.</text>
</comment>
<organism evidence="3 4">
    <name type="scientific">Seminavis robusta</name>
    <dbReference type="NCBI Taxonomy" id="568900"/>
    <lineage>
        <taxon>Eukaryota</taxon>
        <taxon>Sar</taxon>
        <taxon>Stramenopiles</taxon>
        <taxon>Ochrophyta</taxon>
        <taxon>Bacillariophyta</taxon>
        <taxon>Bacillariophyceae</taxon>
        <taxon>Bacillariophycidae</taxon>
        <taxon>Naviculales</taxon>
        <taxon>Naviculaceae</taxon>
        <taxon>Seminavis</taxon>
    </lineage>
</organism>
<dbReference type="EMBL" id="CAICTM010001384">
    <property type="protein sequence ID" value="CAB9523178.1"/>
    <property type="molecule type" value="Genomic_DNA"/>
</dbReference>
<evidence type="ECO:0000313" key="3">
    <source>
        <dbReference type="EMBL" id="CAB9523178.1"/>
    </source>
</evidence>
<accession>A0A9N8HQ08</accession>
<keyword evidence="4" id="KW-1185">Reference proteome</keyword>
<feature type="region of interest" description="Disordered" evidence="1">
    <location>
        <begin position="68"/>
        <end position="87"/>
    </location>
</feature>
<feature type="compositionally biased region" description="Low complexity" evidence="1">
    <location>
        <begin position="105"/>
        <end position="144"/>
    </location>
</feature>
<proteinExistence type="predicted"/>
<evidence type="ECO:0000256" key="2">
    <source>
        <dbReference type="SAM" id="Phobius"/>
    </source>
</evidence>
<reference evidence="3" key="1">
    <citation type="submission" date="2020-06" db="EMBL/GenBank/DDBJ databases">
        <authorList>
            <consortium name="Plant Systems Biology data submission"/>
        </authorList>
    </citation>
    <scope>NUCLEOTIDE SEQUENCE</scope>
    <source>
        <strain evidence="3">D6</strain>
    </source>
</reference>
<name>A0A9N8HQ08_9STRA</name>
<feature type="compositionally biased region" description="Polar residues" evidence="1">
    <location>
        <begin position="147"/>
        <end position="162"/>
    </location>
</feature>
<keyword evidence="2" id="KW-1133">Transmembrane helix</keyword>
<feature type="transmembrane region" description="Helical" evidence="2">
    <location>
        <begin position="43"/>
        <end position="64"/>
    </location>
</feature>
<dbReference type="AlphaFoldDB" id="A0A9N8HQ08"/>
<evidence type="ECO:0000256" key="1">
    <source>
        <dbReference type="SAM" id="MobiDB-lite"/>
    </source>
</evidence>
<feature type="region of interest" description="Disordered" evidence="1">
    <location>
        <begin position="1"/>
        <end position="39"/>
    </location>
</feature>
<keyword evidence="2" id="KW-0472">Membrane</keyword>
<evidence type="ECO:0000313" key="4">
    <source>
        <dbReference type="Proteomes" id="UP001153069"/>
    </source>
</evidence>